<accession>A0A2M7RC44</accession>
<name>A0A2M7RC44_9BACT</name>
<dbReference type="EMBL" id="PFMC01000073">
    <property type="protein sequence ID" value="PIY94062.1"/>
    <property type="molecule type" value="Genomic_DNA"/>
</dbReference>
<evidence type="ECO:0000313" key="1">
    <source>
        <dbReference type="EMBL" id="PIY94062.1"/>
    </source>
</evidence>
<reference evidence="2" key="1">
    <citation type="submission" date="2017-09" db="EMBL/GenBank/DDBJ databases">
        <title>Depth-based differentiation of microbial function through sediment-hosted aquifers and enrichment of novel symbionts in the deep terrestrial subsurface.</title>
        <authorList>
            <person name="Probst A.J."/>
            <person name="Ladd B."/>
            <person name="Jarett J.K."/>
            <person name="Geller-Mcgrath D.E."/>
            <person name="Sieber C.M.K."/>
            <person name="Emerson J.B."/>
            <person name="Anantharaman K."/>
            <person name="Thomas B.C."/>
            <person name="Malmstrom R."/>
            <person name="Stieglmeier M."/>
            <person name="Klingl A."/>
            <person name="Woyke T."/>
            <person name="Ryan C.M."/>
            <person name="Banfield J.F."/>
        </authorList>
    </citation>
    <scope>NUCLEOTIDE SEQUENCE [LARGE SCALE GENOMIC DNA]</scope>
</reference>
<protein>
    <submittedName>
        <fullName evidence="1">Uncharacterized protein</fullName>
    </submittedName>
</protein>
<dbReference type="Proteomes" id="UP000228689">
    <property type="component" value="Unassembled WGS sequence"/>
</dbReference>
<dbReference type="AlphaFoldDB" id="A0A2M7RC44"/>
<sequence>MNIFTEIVNGREVDLEFDMEQVMSYGDPEDMDNTPYSLLLRKVDKLKTLAALCNADKIVFAEKIKGEEYKIIKGGETFILTANPDPEGAWLNIGLRAPNTEVETKIQSNEEILEEVSLRR</sequence>
<organism evidence="1 2">
    <name type="scientific">Candidatus Komeilibacteria bacterium CG_4_10_14_0_8_um_filter_37_78</name>
    <dbReference type="NCBI Taxonomy" id="1974471"/>
    <lineage>
        <taxon>Bacteria</taxon>
        <taxon>Candidatus Komeiliibacteriota</taxon>
    </lineage>
</organism>
<gene>
    <name evidence="1" type="ORF">COY67_03125</name>
</gene>
<evidence type="ECO:0000313" key="2">
    <source>
        <dbReference type="Proteomes" id="UP000228689"/>
    </source>
</evidence>
<comment type="caution">
    <text evidence="1">The sequence shown here is derived from an EMBL/GenBank/DDBJ whole genome shotgun (WGS) entry which is preliminary data.</text>
</comment>
<proteinExistence type="predicted"/>